<name>A0A4U9HAD2_SERRU</name>
<dbReference type="Proteomes" id="UP000307968">
    <property type="component" value="Chromosome"/>
</dbReference>
<gene>
    <name evidence="1" type="ORF">NCTC12971_01005</name>
</gene>
<protein>
    <submittedName>
        <fullName evidence="1">Uncharacterized protein</fullName>
    </submittedName>
</protein>
<evidence type="ECO:0000313" key="2">
    <source>
        <dbReference type="Proteomes" id="UP000307968"/>
    </source>
</evidence>
<organism evidence="1 2">
    <name type="scientific">Serratia rubidaea</name>
    <name type="common">Serratia marinorubra</name>
    <dbReference type="NCBI Taxonomy" id="61652"/>
    <lineage>
        <taxon>Bacteria</taxon>
        <taxon>Pseudomonadati</taxon>
        <taxon>Pseudomonadota</taxon>
        <taxon>Gammaproteobacteria</taxon>
        <taxon>Enterobacterales</taxon>
        <taxon>Yersiniaceae</taxon>
        <taxon>Serratia</taxon>
    </lineage>
</organism>
<accession>A0A4U9HAD2</accession>
<dbReference type="EMBL" id="LR590463">
    <property type="protein sequence ID" value="VTP60527.1"/>
    <property type="molecule type" value="Genomic_DNA"/>
</dbReference>
<evidence type="ECO:0000313" key="1">
    <source>
        <dbReference type="EMBL" id="VTP60527.1"/>
    </source>
</evidence>
<sequence length="31" mass="3240">MFGDLRTQAEGVLHKAGVLLDKAKQAAGLNS</sequence>
<reference evidence="1 2" key="1">
    <citation type="submission" date="2019-05" db="EMBL/GenBank/DDBJ databases">
        <authorList>
            <consortium name="Pathogen Informatics"/>
        </authorList>
    </citation>
    <scope>NUCLEOTIDE SEQUENCE [LARGE SCALE GENOMIC DNA]</scope>
    <source>
        <strain evidence="1 2">NCTC12971</strain>
    </source>
</reference>
<proteinExistence type="predicted"/>
<dbReference type="AlphaFoldDB" id="A0A4U9HAD2"/>